<evidence type="ECO:0000313" key="1">
    <source>
        <dbReference type="EMBL" id="PXY95893.1"/>
    </source>
</evidence>
<accession>A0A318MXX2</accession>
<dbReference type="EMBL" id="QGLM01000007">
    <property type="protein sequence ID" value="PXY95893.1"/>
    <property type="molecule type" value="Genomic_DNA"/>
</dbReference>
<comment type="caution">
    <text evidence="1">The sequence shown here is derived from an EMBL/GenBank/DDBJ whole genome shotgun (WGS) entry which is preliminary data.</text>
</comment>
<gene>
    <name evidence="1" type="ORF">DKK76_03100</name>
</gene>
<evidence type="ECO:0000313" key="2">
    <source>
        <dbReference type="Proteomes" id="UP000247838"/>
    </source>
</evidence>
<organism evidence="1 2">
    <name type="scientific">Frischella perrara</name>
    <dbReference type="NCBI Taxonomy" id="1267021"/>
    <lineage>
        <taxon>Bacteria</taxon>
        <taxon>Pseudomonadati</taxon>
        <taxon>Pseudomonadota</taxon>
        <taxon>Gammaproteobacteria</taxon>
        <taxon>Orbales</taxon>
        <taxon>Orbaceae</taxon>
        <taxon>Frischella</taxon>
    </lineage>
</organism>
<sequence length="66" mass="7479">MYKITVFNKNGTRNISIENFSFSLNSDTGDIELYSFGVLQESFGRNSDIRVVVEENGKILLILKGF</sequence>
<name>A0A318MXX2_FRIPE</name>
<protein>
    <submittedName>
        <fullName evidence="1">Uncharacterized protein</fullName>
    </submittedName>
</protein>
<proteinExistence type="predicted"/>
<dbReference type="Proteomes" id="UP000247838">
    <property type="component" value="Unassembled WGS sequence"/>
</dbReference>
<dbReference type="RefSeq" id="WP_110443122.1">
    <property type="nucleotide sequence ID" value="NZ_QGLM01000007.1"/>
</dbReference>
<reference evidence="1 2" key="1">
    <citation type="submission" date="2018-05" db="EMBL/GenBank/DDBJ databases">
        <title>Reference genomes for bee gut microbiota database.</title>
        <authorList>
            <person name="Ellegaard K.M."/>
        </authorList>
    </citation>
    <scope>NUCLEOTIDE SEQUENCE [LARGE SCALE GENOMIC DNA]</scope>
    <source>
        <strain evidence="1 2">ESL0167</strain>
    </source>
</reference>
<dbReference type="AlphaFoldDB" id="A0A318MXX2"/>